<sequence length="108" mass="11493">MISKVTVVACVFVVLASLSTTHAVHSFTSGWPWKDVTSGSQTTTPTTTSASSSTSNNIDNGGGLGDRDPFLQTITFRFYNNVPIEGPGMPCIGCVYRLTSNGFVMVRP</sequence>
<dbReference type="EMBL" id="CADEPI010000033">
    <property type="protein sequence ID" value="CAB3367837.1"/>
    <property type="molecule type" value="Genomic_DNA"/>
</dbReference>
<evidence type="ECO:0000313" key="3">
    <source>
        <dbReference type="EMBL" id="CAB3367837.1"/>
    </source>
</evidence>
<evidence type="ECO:0000256" key="2">
    <source>
        <dbReference type="SAM" id="SignalP"/>
    </source>
</evidence>
<accession>A0A8S1CES6</accession>
<keyword evidence="2" id="KW-0732">Signal</keyword>
<gene>
    <name evidence="3" type="ORF">CLODIP_2_CD11811</name>
</gene>
<proteinExistence type="predicted"/>
<organism evidence="3 4">
    <name type="scientific">Cloeon dipterum</name>
    <dbReference type="NCBI Taxonomy" id="197152"/>
    <lineage>
        <taxon>Eukaryota</taxon>
        <taxon>Metazoa</taxon>
        <taxon>Ecdysozoa</taxon>
        <taxon>Arthropoda</taxon>
        <taxon>Hexapoda</taxon>
        <taxon>Insecta</taxon>
        <taxon>Pterygota</taxon>
        <taxon>Palaeoptera</taxon>
        <taxon>Ephemeroptera</taxon>
        <taxon>Pisciforma</taxon>
        <taxon>Baetidae</taxon>
        <taxon>Cloeon</taxon>
    </lineage>
</organism>
<evidence type="ECO:0000313" key="4">
    <source>
        <dbReference type="Proteomes" id="UP000494165"/>
    </source>
</evidence>
<name>A0A8S1CES6_9INSE</name>
<feature type="signal peptide" evidence="2">
    <location>
        <begin position="1"/>
        <end position="23"/>
    </location>
</feature>
<reference evidence="3 4" key="1">
    <citation type="submission" date="2020-04" db="EMBL/GenBank/DDBJ databases">
        <authorList>
            <person name="Alioto T."/>
            <person name="Alioto T."/>
            <person name="Gomez Garrido J."/>
        </authorList>
    </citation>
    <scope>NUCLEOTIDE SEQUENCE [LARGE SCALE GENOMIC DNA]</scope>
</reference>
<dbReference type="Proteomes" id="UP000494165">
    <property type="component" value="Unassembled WGS sequence"/>
</dbReference>
<evidence type="ECO:0000256" key="1">
    <source>
        <dbReference type="SAM" id="MobiDB-lite"/>
    </source>
</evidence>
<protein>
    <submittedName>
        <fullName evidence="3">Uncharacterized protein</fullName>
    </submittedName>
</protein>
<feature type="chain" id="PRO_5035756882" evidence="2">
    <location>
        <begin position="24"/>
        <end position="108"/>
    </location>
</feature>
<dbReference type="OrthoDB" id="8228316at2759"/>
<dbReference type="AlphaFoldDB" id="A0A8S1CES6"/>
<feature type="compositionally biased region" description="Low complexity" evidence="1">
    <location>
        <begin position="37"/>
        <end position="55"/>
    </location>
</feature>
<comment type="caution">
    <text evidence="3">The sequence shown here is derived from an EMBL/GenBank/DDBJ whole genome shotgun (WGS) entry which is preliminary data.</text>
</comment>
<keyword evidence="4" id="KW-1185">Reference proteome</keyword>
<feature type="region of interest" description="Disordered" evidence="1">
    <location>
        <begin position="36"/>
        <end position="64"/>
    </location>
</feature>